<reference evidence="1" key="2">
    <citation type="journal article" date="2023" name="Commun. Biol.">
        <title>Intrasexual cuticular hydrocarbon dimorphism in a wasp sheds light on hydrocarbon biosynthesis genes in Hymenoptera.</title>
        <authorList>
            <person name="Moris V.C."/>
            <person name="Podsiadlowski L."/>
            <person name="Martin S."/>
            <person name="Oeyen J.P."/>
            <person name="Donath A."/>
            <person name="Petersen M."/>
            <person name="Wilbrandt J."/>
            <person name="Misof B."/>
            <person name="Liedtke D."/>
            <person name="Thamm M."/>
            <person name="Scheiner R."/>
            <person name="Schmitt T."/>
            <person name="Niehuis O."/>
        </authorList>
    </citation>
    <scope>NUCLEOTIDE SEQUENCE</scope>
    <source>
        <strain evidence="1">GBR_01_08_01A</strain>
    </source>
</reference>
<evidence type="ECO:0000313" key="2">
    <source>
        <dbReference type="Proteomes" id="UP001258017"/>
    </source>
</evidence>
<evidence type="ECO:0000313" key="1">
    <source>
        <dbReference type="EMBL" id="KAK2577610.1"/>
    </source>
</evidence>
<sequence>MEWQQIVFFDESCCVWKLGMHESWSIGDADNAYKKRVFNSDNCYGLEGYYIRRTVYTGQRLFTCCKDGLSFTYPRAILVLSWSAHSLDFKLIEQSSSNESTQHG</sequence>
<reference evidence="1" key="1">
    <citation type="submission" date="2021-08" db="EMBL/GenBank/DDBJ databases">
        <authorList>
            <person name="Misof B."/>
            <person name="Oliver O."/>
            <person name="Podsiadlowski L."/>
            <person name="Donath A."/>
            <person name="Peters R."/>
            <person name="Mayer C."/>
            <person name="Rust J."/>
            <person name="Gunkel S."/>
            <person name="Lesny P."/>
            <person name="Martin S."/>
            <person name="Oeyen J.P."/>
            <person name="Petersen M."/>
            <person name="Panagiotis P."/>
            <person name="Wilbrandt J."/>
            <person name="Tanja T."/>
        </authorList>
    </citation>
    <scope>NUCLEOTIDE SEQUENCE</scope>
    <source>
        <strain evidence="1">GBR_01_08_01A</strain>
        <tissue evidence="1">Thorax + abdomen</tissue>
    </source>
</reference>
<dbReference type="AlphaFoldDB" id="A0AAD9VKY2"/>
<dbReference type="Proteomes" id="UP001258017">
    <property type="component" value="Unassembled WGS sequence"/>
</dbReference>
<dbReference type="EMBL" id="JAIFRP010004230">
    <property type="protein sequence ID" value="KAK2577610.1"/>
    <property type="molecule type" value="Genomic_DNA"/>
</dbReference>
<accession>A0AAD9VKY2</accession>
<name>A0AAD9VKY2_9HYME</name>
<gene>
    <name evidence="1" type="ORF">KPH14_005218</name>
</gene>
<proteinExistence type="predicted"/>
<comment type="caution">
    <text evidence="1">The sequence shown here is derived from an EMBL/GenBank/DDBJ whole genome shotgun (WGS) entry which is preliminary data.</text>
</comment>
<keyword evidence="2" id="KW-1185">Reference proteome</keyword>
<protein>
    <submittedName>
        <fullName evidence="1">Uncharacterized protein</fullName>
    </submittedName>
</protein>
<organism evidence="1 2">
    <name type="scientific">Odynerus spinipes</name>
    <dbReference type="NCBI Taxonomy" id="1348599"/>
    <lineage>
        <taxon>Eukaryota</taxon>
        <taxon>Metazoa</taxon>
        <taxon>Ecdysozoa</taxon>
        <taxon>Arthropoda</taxon>
        <taxon>Hexapoda</taxon>
        <taxon>Insecta</taxon>
        <taxon>Pterygota</taxon>
        <taxon>Neoptera</taxon>
        <taxon>Endopterygota</taxon>
        <taxon>Hymenoptera</taxon>
        <taxon>Apocrita</taxon>
        <taxon>Aculeata</taxon>
        <taxon>Vespoidea</taxon>
        <taxon>Vespidae</taxon>
        <taxon>Eumeninae</taxon>
        <taxon>Odynerus</taxon>
    </lineage>
</organism>